<dbReference type="KEGG" id="aaeo:BJI67_00755"/>
<keyword evidence="5 8" id="KW-0418">Kinase</keyword>
<feature type="binding site" evidence="8">
    <location>
        <position position="19"/>
    </location>
    <ligand>
        <name>diphosphate</name>
        <dbReference type="ChEBI" id="CHEBI:33019"/>
    </ligand>
</feature>
<dbReference type="InterPro" id="IPR035966">
    <property type="entry name" value="PKF_sf"/>
</dbReference>
<evidence type="ECO:0000256" key="3">
    <source>
        <dbReference type="ARBA" id="ARBA00022679"/>
    </source>
</evidence>
<dbReference type="GO" id="GO:0003872">
    <property type="term" value="F:6-phosphofructokinase activity"/>
    <property type="evidence" value="ECO:0007669"/>
    <property type="project" value="UniProtKB-UniRule"/>
</dbReference>
<evidence type="ECO:0000256" key="1">
    <source>
        <dbReference type="ARBA" id="ARBA00001946"/>
    </source>
</evidence>
<keyword evidence="4 8" id="KW-0479">Metal-binding</keyword>
<feature type="domain" description="Phosphofructokinase" evidence="9">
    <location>
        <begin position="14"/>
        <end position="331"/>
    </location>
</feature>
<keyword evidence="3 8" id="KW-0808">Transferase</keyword>
<dbReference type="PIRSF" id="PIRSF036483">
    <property type="entry name" value="PFK_XF0274"/>
    <property type="match status" value="1"/>
</dbReference>
<evidence type="ECO:0000256" key="4">
    <source>
        <dbReference type="ARBA" id="ARBA00022723"/>
    </source>
</evidence>
<sequence length="426" mass="45791">MPRQGVPLTANLLYAQSGGMTAVINASASGVIEAARARPDCFGKVFAARDGIVGALTEQLYDLDTESAEVIAALRHLPGGAFGSCRYDLQDIATHRHQYERLIEVFAAHDIGYFLYNGGGGSMLTAERLLRVGEDLGYPLKVMGVPKTIDNDLADSDTSPGFGSAAKYVAVSAREAAHDVASMAGSSTKVFVLEVMGRHAGWLAAAGGLAERTPGELPLLLLFAERAFDEATFLAAVRARVESRGYCVIVASEGLKDAAGQFLSIGADSPVYDWIQLGGVAAGLADRVKRALGYRTHWAVADYLQRSARHIASRTDLEQAYACGRAAVELLAGDVHGRMVTLRRLSDAPYRWETDSVPLATVANVECTVPDAFIDAEGFGLTEAAHRHLRPLIEGEDYPPFRDGIPDYPVLRLELAPRRLPDFTLD</sequence>
<dbReference type="InterPro" id="IPR000023">
    <property type="entry name" value="Phosphofructokinase_dom"/>
</dbReference>
<gene>
    <name evidence="8" type="primary">pfp</name>
    <name evidence="10" type="ORF">BJI67_00755</name>
</gene>
<evidence type="ECO:0000313" key="10">
    <source>
        <dbReference type="EMBL" id="AOV15785.1"/>
    </source>
</evidence>
<dbReference type="NCBIfam" id="NF010675">
    <property type="entry name" value="PRK14072.1"/>
    <property type="match status" value="1"/>
</dbReference>
<evidence type="ECO:0000313" key="11">
    <source>
        <dbReference type="Proteomes" id="UP000095342"/>
    </source>
</evidence>
<comment type="cofactor">
    <cofactor evidence="1 8">
        <name>Mg(2+)</name>
        <dbReference type="ChEBI" id="CHEBI:18420"/>
    </cofactor>
</comment>
<feature type="site" description="Important for catalytic activity; stabilizes the transition state when the phosphoryl donor is PPi" evidence="8">
    <location>
        <position position="147"/>
    </location>
</feature>
<dbReference type="InterPro" id="IPR022953">
    <property type="entry name" value="ATP_PFK"/>
</dbReference>
<dbReference type="GO" id="GO:0005737">
    <property type="term" value="C:cytoplasm"/>
    <property type="evidence" value="ECO:0007669"/>
    <property type="project" value="UniProtKB-SubCell"/>
</dbReference>
<dbReference type="Gene3D" id="3.40.50.450">
    <property type="match status" value="1"/>
</dbReference>
<comment type="similarity">
    <text evidence="8">Belongs to the phosphofructokinase type A (PFKA) family. PPi-dependent PFK group II subfamily. Clade 'B2' sub-subfamily.</text>
</comment>
<keyword evidence="6 8" id="KW-0460">Magnesium</keyword>
<evidence type="ECO:0000256" key="2">
    <source>
        <dbReference type="ARBA" id="ARBA00003138"/>
    </source>
</evidence>
<dbReference type="HAMAP" id="MF_01978">
    <property type="entry name" value="Phosphofructokinase_II_B2"/>
    <property type="match status" value="1"/>
</dbReference>
<dbReference type="PANTHER" id="PTHR45770">
    <property type="entry name" value="ATP-DEPENDENT 6-PHOSPHOFRUCTOKINASE 1"/>
    <property type="match status" value="1"/>
</dbReference>
<dbReference type="Proteomes" id="UP000095342">
    <property type="component" value="Chromosome"/>
</dbReference>
<keyword evidence="8" id="KW-0324">Glycolysis</keyword>
<dbReference type="Gene3D" id="3.40.50.460">
    <property type="entry name" value="Phosphofructokinase domain"/>
    <property type="match status" value="1"/>
</dbReference>
<comment type="pathway">
    <text evidence="8">Carbohydrate degradation; glycolysis; D-glyceraldehyde 3-phosphate and glycerone phosphate from D-glucose: step 3/4.</text>
</comment>
<feature type="binding site" evidence="8">
    <location>
        <begin position="303"/>
        <end position="306"/>
    </location>
    <ligand>
        <name>substrate</name>
    </ligand>
</feature>
<organism evidence="10 11">
    <name type="scientific">Acidihalobacter aeolianus</name>
    <dbReference type="NCBI Taxonomy" id="2792603"/>
    <lineage>
        <taxon>Bacteria</taxon>
        <taxon>Pseudomonadati</taxon>
        <taxon>Pseudomonadota</taxon>
        <taxon>Gammaproteobacteria</taxon>
        <taxon>Chromatiales</taxon>
        <taxon>Ectothiorhodospiraceae</taxon>
        <taxon>Acidihalobacter</taxon>
    </lineage>
</organism>
<feature type="binding site" evidence="8">
    <location>
        <begin position="148"/>
        <end position="150"/>
    </location>
    <ligand>
        <name>substrate</name>
    </ligand>
</feature>
<comment type="activity regulation">
    <text evidence="8">Non-allosteric.</text>
</comment>
<evidence type="ECO:0000259" key="9">
    <source>
        <dbReference type="Pfam" id="PF00365"/>
    </source>
</evidence>
<comment type="subunit">
    <text evidence="8">Homodimer.</text>
</comment>
<dbReference type="SUPFAM" id="SSF53784">
    <property type="entry name" value="Phosphofructokinase"/>
    <property type="match status" value="1"/>
</dbReference>
<dbReference type="InterPro" id="IPR050929">
    <property type="entry name" value="PFKA"/>
</dbReference>
<evidence type="ECO:0000256" key="5">
    <source>
        <dbReference type="ARBA" id="ARBA00022777"/>
    </source>
</evidence>
<keyword evidence="11" id="KW-1185">Reference proteome</keyword>
<accession>A0A1D8K493</accession>
<comment type="subcellular location">
    <subcellularLocation>
        <location evidence="8">Cytoplasm</location>
    </subcellularLocation>
</comment>
<dbReference type="AlphaFoldDB" id="A0A1D8K493"/>
<proteinExistence type="inferred from homology"/>
<dbReference type="GO" id="GO:0006002">
    <property type="term" value="P:fructose 6-phosphate metabolic process"/>
    <property type="evidence" value="ECO:0007669"/>
    <property type="project" value="InterPro"/>
</dbReference>
<evidence type="ECO:0000256" key="6">
    <source>
        <dbReference type="ARBA" id="ARBA00022842"/>
    </source>
</evidence>
<comment type="caution">
    <text evidence="8">Lacks conserved residue(s) required for the propagation of feature annotation.</text>
</comment>
<protein>
    <recommendedName>
        <fullName evidence="8">Pyrophosphate--fructose 6-phosphate 1-phosphotransferase</fullName>
        <ecNumber evidence="8">2.7.1.90</ecNumber>
    </recommendedName>
    <alternativeName>
        <fullName evidence="8">6-phosphofructokinase, pyrophosphate dependent</fullName>
    </alternativeName>
    <alternativeName>
        <fullName evidence="8">PPi-dependent phosphofructokinase</fullName>
        <shortName evidence="8">PPi-PFK</shortName>
    </alternativeName>
    <alternativeName>
        <fullName evidence="8">Pyrophosphate-dependent 6-phosphofructose-1-kinase</fullName>
    </alternativeName>
</protein>
<dbReference type="GO" id="GO:0046872">
    <property type="term" value="F:metal ion binding"/>
    <property type="evidence" value="ECO:0007669"/>
    <property type="project" value="UniProtKB-KW"/>
</dbReference>
<dbReference type="EC" id="2.7.1.90" evidence="8"/>
<feature type="binding site" evidence="8">
    <location>
        <position position="253"/>
    </location>
    <ligand>
        <name>substrate</name>
    </ligand>
</feature>
<name>A0A1D8K493_9GAMM</name>
<dbReference type="Pfam" id="PF00365">
    <property type="entry name" value="PFK"/>
    <property type="match status" value="1"/>
</dbReference>
<comment type="function">
    <text evidence="2 8">Catalyzes the phosphorylation of D-fructose 6-phosphate, the first committing step of glycolysis. Uses inorganic phosphate (PPi) as phosphoryl donor instead of ATP like common ATP-dependent phosphofructokinases (ATP-PFKs), which renders the reaction reversible, and can thus function both in glycolysis and gluconeogenesis. Consistently, PPi-PFK can replace the enzymes of both the forward (ATP-PFK) and reverse (fructose-bisphosphatase (FBPase)) reactions.</text>
</comment>
<keyword evidence="8" id="KW-0963">Cytoplasm</keyword>
<evidence type="ECO:0000256" key="8">
    <source>
        <dbReference type="HAMAP-Rule" id="MF_01978"/>
    </source>
</evidence>
<reference evidence="10 11" key="1">
    <citation type="submission" date="2016-09" db="EMBL/GenBank/DDBJ databases">
        <title>Acidihalobacter prosperus V6 (DSM14174).</title>
        <authorList>
            <person name="Khaleque H.N."/>
            <person name="Ramsay J.P."/>
            <person name="Murphy R.J.T."/>
            <person name="Kaksonen A.H."/>
            <person name="Boxall N.J."/>
            <person name="Watkin E.L.J."/>
        </authorList>
    </citation>
    <scope>NUCLEOTIDE SEQUENCE [LARGE SCALE GENOMIC DNA]</scope>
    <source>
        <strain evidence="10 11">V6</strain>
    </source>
</reference>
<dbReference type="UniPathway" id="UPA00109">
    <property type="reaction ID" value="UER00182"/>
</dbReference>
<comment type="catalytic activity">
    <reaction evidence="7 8">
        <text>beta-D-fructose 6-phosphate + diphosphate = beta-D-fructose 1,6-bisphosphate + phosphate + H(+)</text>
        <dbReference type="Rhea" id="RHEA:13613"/>
        <dbReference type="ChEBI" id="CHEBI:15378"/>
        <dbReference type="ChEBI" id="CHEBI:32966"/>
        <dbReference type="ChEBI" id="CHEBI:33019"/>
        <dbReference type="ChEBI" id="CHEBI:43474"/>
        <dbReference type="ChEBI" id="CHEBI:57634"/>
        <dbReference type="EC" id="2.7.1.90"/>
    </reaction>
</comment>
<dbReference type="PRINTS" id="PR00476">
    <property type="entry name" value="PHFRCTKINASE"/>
</dbReference>
<dbReference type="GO" id="GO:0047334">
    <property type="term" value="F:diphosphate-fructose-6-phosphate 1-phosphotransferase activity"/>
    <property type="evidence" value="ECO:0007669"/>
    <property type="project" value="UniProtKB-EC"/>
</dbReference>
<dbReference type="InterPro" id="IPR011404">
    <property type="entry name" value="PPi-PFK"/>
</dbReference>
<evidence type="ECO:0000256" key="7">
    <source>
        <dbReference type="ARBA" id="ARBA00048072"/>
    </source>
</evidence>
<feature type="active site" description="Proton acceptor" evidence="8">
    <location>
        <position position="150"/>
    </location>
</feature>
<feature type="binding site" evidence="8">
    <location>
        <begin position="196"/>
        <end position="198"/>
    </location>
    <ligand>
        <name>substrate</name>
    </ligand>
</feature>
<dbReference type="EMBL" id="CP017448">
    <property type="protein sequence ID" value="AOV15785.1"/>
    <property type="molecule type" value="Genomic_DNA"/>
</dbReference>